<evidence type="ECO:0000313" key="2">
    <source>
        <dbReference type="EMBL" id="KKN37166.1"/>
    </source>
</evidence>
<name>A0A0F9SJP9_9ZZZZ</name>
<dbReference type="GO" id="GO:0003677">
    <property type="term" value="F:DNA binding"/>
    <property type="evidence" value="ECO:0007669"/>
    <property type="project" value="InterPro"/>
</dbReference>
<dbReference type="SUPFAM" id="SSF64496">
    <property type="entry name" value="DNA-binding domain of intron-encoded endonucleases"/>
    <property type="match status" value="1"/>
</dbReference>
<comment type="caution">
    <text evidence="2">The sequence shown here is derived from an EMBL/GenBank/DDBJ whole genome shotgun (WGS) entry which is preliminary data.</text>
</comment>
<sequence>MDHKNRLIFIMHYVNMAKNTFELLSSIIFRKEHLELFEQKWLDKYYGDSKCYNKSPNADVPFRGAKHTEKTKKLLSELAMGRIPWNKGVPRTKQEKLAISAGTKNAMRNVDMSM</sequence>
<dbReference type="InterPro" id="IPR003611">
    <property type="entry name" value="NUMOD3"/>
</dbReference>
<protein>
    <recommendedName>
        <fullName evidence="1">Nuclease associated modular domain-containing protein</fullName>
    </recommendedName>
</protein>
<organism evidence="2">
    <name type="scientific">marine sediment metagenome</name>
    <dbReference type="NCBI Taxonomy" id="412755"/>
    <lineage>
        <taxon>unclassified sequences</taxon>
        <taxon>metagenomes</taxon>
        <taxon>ecological metagenomes</taxon>
    </lineage>
</organism>
<dbReference type="AlphaFoldDB" id="A0A0F9SJP9"/>
<proteinExistence type="predicted"/>
<accession>A0A0F9SJP9</accession>
<feature type="domain" description="Nuclease associated modular" evidence="1">
    <location>
        <begin position="64"/>
        <end position="100"/>
    </location>
</feature>
<dbReference type="EMBL" id="LAZR01001915">
    <property type="protein sequence ID" value="KKN37166.1"/>
    <property type="molecule type" value="Genomic_DNA"/>
</dbReference>
<gene>
    <name evidence="2" type="ORF">LCGC14_0766450</name>
</gene>
<feature type="non-terminal residue" evidence="2">
    <location>
        <position position="114"/>
    </location>
</feature>
<evidence type="ECO:0000259" key="1">
    <source>
        <dbReference type="Pfam" id="PF07460"/>
    </source>
</evidence>
<dbReference type="Pfam" id="PF07460">
    <property type="entry name" value="NUMOD3"/>
    <property type="match status" value="1"/>
</dbReference>
<reference evidence="2" key="1">
    <citation type="journal article" date="2015" name="Nature">
        <title>Complex archaea that bridge the gap between prokaryotes and eukaryotes.</title>
        <authorList>
            <person name="Spang A."/>
            <person name="Saw J.H."/>
            <person name="Jorgensen S.L."/>
            <person name="Zaremba-Niedzwiedzka K."/>
            <person name="Martijn J."/>
            <person name="Lind A.E."/>
            <person name="van Eijk R."/>
            <person name="Schleper C."/>
            <person name="Guy L."/>
            <person name="Ettema T.J."/>
        </authorList>
    </citation>
    <scope>NUCLEOTIDE SEQUENCE</scope>
</reference>